<feature type="coiled-coil region" evidence="1">
    <location>
        <begin position="54"/>
        <end position="107"/>
    </location>
</feature>
<geneLocation type="plasmid" evidence="2 3">
    <name>pPRO1</name>
</geneLocation>
<evidence type="ECO:0000313" key="2">
    <source>
        <dbReference type="EMBL" id="ABL01245.1"/>
    </source>
</evidence>
<reference evidence="2 3" key="1">
    <citation type="submission" date="2006-10" db="EMBL/GenBank/DDBJ databases">
        <title>Complete sequence of plasmid pPRO1 of Pelobacter propionicus DSM 2379.</title>
        <authorList>
            <consortium name="US DOE Joint Genome Institute"/>
            <person name="Copeland A."/>
            <person name="Lucas S."/>
            <person name="Lapidus A."/>
            <person name="Barry K."/>
            <person name="Detter J.C."/>
            <person name="Glavina del Rio T."/>
            <person name="Hammon N."/>
            <person name="Israni S."/>
            <person name="Dalin E."/>
            <person name="Tice H."/>
            <person name="Pitluck S."/>
            <person name="Saunders E."/>
            <person name="Brettin T."/>
            <person name="Bruce D."/>
            <person name="Han C."/>
            <person name="Tapia R."/>
            <person name="Schmutz J."/>
            <person name="Larimer F."/>
            <person name="Land M."/>
            <person name="Hauser L."/>
            <person name="Kyrpides N."/>
            <person name="Kim E."/>
            <person name="Lovley D."/>
            <person name="Richardson P."/>
        </authorList>
    </citation>
    <scope>NUCLEOTIDE SEQUENCE [LARGE SCALE GENOMIC DNA]</scope>
    <source>
        <strain evidence="3">DSM 2379 / NBRC 103807 / OttBd1</strain>
        <plasmid evidence="3">Plasmid pPRO1</plasmid>
    </source>
</reference>
<dbReference type="Proteomes" id="UP000006732">
    <property type="component" value="Plasmid pPRO1"/>
</dbReference>
<organism evidence="2 3">
    <name type="scientific">Pelobacter propionicus (strain DSM 2379 / NBRC 103807 / OttBd1)</name>
    <dbReference type="NCBI Taxonomy" id="338966"/>
    <lineage>
        <taxon>Bacteria</taxon>
        <taxon>Pseudomonadati</taxon>
        <taxon>Thermodesulfobacteriota</taxon>
        <taxon>Desulfuromonadia</taxon>
        <taxon>Desulfuromonadales</taxon>
        <taxon>Desulfuromonadaceae</taxon>
        <taxon>Pelobacter</taxon>
    </lineage>
</organism>
<evidence type="ECO:0000256" key="1">
    <source>
        <dbReference type="SAM" id="Coils"/>
    </source>
</evidence>
<keyword evidence="1" id="KW-0175">Coiled coil</keyword>
<evidence type="ECO:0000313" key="3">
    <source>
        <dbReference type="Proteomes" id="UP000006732"/>
    </source>
</evidence>
<name>A0R7N5_PELPD</name>
<keyword evidence="3" id="KW-1185">Reference proteome</keyword>
<keyword evidence="2" id="KW-0614">Plasmid</keyword>
<gene>
    <name evidence="2" type="ordered locus">Ppro_3653</name>
</gene>
<accession>A0R7N5</accession>
<protein>
    <submittedName>
        <fullName evidence="2">Uncharacterized protein</fullName>
    </submittedName>
</protein>
<dbReference type="HOGENOM" id="CLU_174771_0_0_7"/>
<dbReference type="AlphaFoldDB" id="A0R7N5"/>
<sequence length="108" mass="12269">MVYCQVGQHKTEKTKQHGRCTMRRLLLVLTAVGLFGAMPAFAGHADMKMEHEGARQCALQSESIQEKVKRLEAEIAKGEKKYSAEDLKKLENKLKETNDFIDKMKTSQ</sequence>
<dbReference type="EMBL" id="CP000483">
    <property type="protein sequence ID" value="ABL01245.1"/>
    <property type="molecule type" value="Genomic_DNA"/>
</dbReference>
<proteinExistence type="predicted"/>
<dbReference type="KEGG" id="ppd:Ppro_3653"/>